<evidence type="ECO:0000259" key="7">
    <source>
        <dbReference type="Pfam" id="PF02803"/>
    </source>
</evidence>
<dbReference type="InterPro" id="IPR016039">
    <property type="entry name" value="Thiolase-like"/>
</dbReference>
<proteinExistence type="inferred from homology"/>
<comment type="caution">
    <text evidence="8">The sequence shown here is derived from an EMBL/GenBank/DDBJ whole genome shotgun (WGS) entry which is preliminary data.</text>
</comment>
<dbReference type="SUPFAM" id="SSF53901">
    <property type="entry name" value="Thiolase-like"/>
    <property type="match status" value="2"/>
</dbReference>
<dbReference type="CDD" id="cd00751">
    <property type="entry name" value="thiolase"/>
    <property type="match status" value="1"/>
</dbReference>
<dbReference type="PIRSF" id="PIRSF000429">
    <property type="entry name" value="Ac-CoA_Ac_transf"/>
    <property type="match status" value="1"/>
</dbReference>
<dbReference type="InterPro" id="IPR020613">
    <property type="entry name" value="Thiolase_CS"/>
</dbReference>
<dbReference type="OrthoDB" id="9764638at2"/>
<accession>A0A323UQH4</accession>
<dbReference type="EMBL" id="QKQS01000006">
    <property type="protein sequence ID" value="PZA13386.1"/>
    <property type="molecule type" value="Genomic_DNA"/>
</dbReference>
<dbReference type="EC" id="2.3.1.9" evidence="8"/>
<feature type="active site" description="Proton acceptor" evidence="4">
    <location>
        <position position="347"/>
    </location>
</feature>
<dbReference type="Proteomes" id="UP000248134">
    <property type="component" value="Unassembled WGS sequence"/>
</dbReference>
<evidence type="ECO:0000256" key="5">
    <source>
        <dbReference type="RuleBase" id="RU003557"/>
    </source>
</evidence>
<keyword evidence="3 5" id="KW-0012">Acyltransferase</keyword>
<dbReference type="Gene3D" id="3.40.47.10">
    <property type="match status" value="2"/>
</dbReference>
<dbReference type="NCBIfam" id="TIGR01930">
    <property type="entry name" value="AcCoA-C-Actrans"/>
    <property type="match status" value="1"/>
</dbReference>
<feature type="domain" description="Thiolase N-terminal" evidence="6">
    <location>
        <begin position="5"/>
        <end position="260"/>
    </location>
</feature>
<dbReference type="NCBIfam" id="NF005077">
    <property type="entry name" value="PRK06504.1"/>
    <property type="match status" value="1"/>
</dbReference>
<protein>
    <submittedName>
        <fullName evidence="8">Acetyl-CoA C-acetyltransferase</fullName>
        <ecNumber evidence="8">2.3.1.9</ecNumber>
    </submittedName>
</protein>
<organism evidence="8 9">
    <name type="scientific">Rhodopseudomonas palustris</name>
    <dbReference type="NCBI Taxonomy" id="1076"/>
    <lineage>
        <taxon>Bacteria</taxon>
        <taxon>Pseudomonadati</taxon>
        <taxon>Pseudomonadota</taxon>
        <taxon>Alphaproteobacteria</taxon>
        <taxon>Hyphomicrobiales</taxon>
        <taxon>Nitrobacteraceae</taxon>
        <taxon>Rhodopseudomonas</taxon>
    </lineage>
</organism>
<dbReference type="PROSITE" id="PS00737">
    <property type="entry name" value="THIOLASE_2"/>
    <property type="match status" value="1"/>
</dbReference>
<evidence type="ECO:0000256" key="3">
    <source>
        <dbReference type="ARBA" id="ARBA00023315"/>
    </source>
</evidence>
<dbReference type="Pfam" id="PF00108">
    <property type="entry name" value="Thiolase_N"/>
    <property type="match status" value="1"/>
</dbReference>
<evidence type="ECO:0000313" key="9">
    <source>
        <dbReference type="Proteomes" id="UP000248134"/>
    </source>
</evidence>
<keyword evidence="2 5" id="KW-0808">Transferase</keyword>
<dbReference type="InterPro" id="IPR002155">
    <property type="entry name" value="Thiolase"/>
</dbReference>
<gene>
    <name evidence="8" type="ORF">DNX69_03165</name>
</gene>
<dbReference type="InterPro" id="IPR020616">
    <property type="entry name" value="Thiolase_N"/>
</dbReference>
<evidence type="ECO:0000256" key="4">
    <source>
        <dbReference type="PIRSR" id="PIRSR000429-1"/>
    </source>
</evidence>
<evidence type="ECO:0000259" key="6">
    <source>
        <dbReference type="Pfam" id="PF00108"/>
    </source>
</evidence>
<dbReference type="RefSeq" id="WP_110784557.1">
    <property type="nucleotide sequence ID" value="NZ_QKQS01000006.1"/>
</dbReference>
<dbReference type="PANTHER" id="PTHR43365:SF1">
    <property type="entry name" value="ACETYL-COA C-ACYLTRANSFERASE"/>
    <property type="match status" value="1"/>
</dbReference>
<evidence type="ECO:0000313" key="8">
    <source>
        <dbReference type="EMBL" id="PZA13386.1"/>
    </source>
</evidence>
<comment type="similarity">
    <text evidence="1 5">Belongs to the thiolase-like superfamily. Thiolase family.</text>
</comment>
<feature type="domain" description="Thiolase C-terminal" evidence="7">
    <location>
        <begin position="269"/>
        <end position="390"/>
    </location>
</feature>
<dbReference type="AlphaFoldDB" id="A0A323UQH4"/>
<dbReference type="Pfam" id="PF02803">
    <property type="entry name" value="Thiolase_C"/>
    <property type="match status" value="1"/>
</dbReference>
<evidence type="ECO:0000256" key="1">
    <source>
        <dbReference type="ARBA" id="ARBA00010982"/>
    </source>
</evidence>
<name>A0A323UQH4_RHOPL</name>
<feature type="active site" description="Proton acceptor" evidence="4">
    <location>
        <position position="377"/>
    </location>
</feature>
<dbReference type="GO" id="GO:0003985">
    <property type="term" value="F:acetyl-CoA C-acetyltransferase activity"/>
    <property type="evidence" value="ECO:0007669"/>
    <property type="project" value="UniProtKB-EC"/>
</dbReference>
<sequence length="391" mass="41054">MAEAYIVAAARTAGGRKGGRLAGWHPVDLAASVINALVDRSGAAPDQIEDVIMGCVGQGGEQAVNVGRNAVLASKLPESVPGTSVDRQCGSSQQALHFAAQAVMAGTMDIVIAAGVESMTRVPMGSPSILAAKAGLGNYKSPKMEERYPNIQFSQFVGAEMVANKYNLSKDELDEFAFQSHQRAIAATQAGKFKDEIIPLEITRADGSTDIHHIDEGIRFDATLDGIKGVKLINENGGKLTAATASQICDGASGVMVVNEKGLKQLGVQPLARVHHMTMRGGDPVIMLEAPLPATEYALKKAGMKIDDIDLFEVNEAFASIPTAWLKATGADPARLNVNGGAIALGHPLGGSGTKLMTTLIHALKQNNKRYGLQTMCEGGGMANVTIVERL</sequence>
<dbReference type="PANTHER" id="PTHR43365">
    <property type="entry name" value="BLR7806 PROTEIN"/>
    <property type="match status" value="1"/>
</dbReference>
<dbReference type="InterPro" id="IPR020617">
    <property type="entry name" value="Thiolase_C"/>
</dbReference>
<evidence type="ECO:0000256" key="2">
    <source>
        <dbReference type="ARBA" id="ARBA00022679"/>
    </source>
</evidence>
<feature type="active site" description="Acyl-thioester intermediate" evidence="4">
    <location>
        <position position="89"/>
    </location>
</feature>
<reference evidence="8 9" key="1">
    <citation type="submission" date="2018-06" db="EMBL/GenBank/DDBJ databases">
        <title>Draft Whole-Genome Sequence of the purple photosynthetic bacterium Rhodospeudomonas palustris XCP.</title>
        <authorList>
            <person name="Rayyan A."/>
            <person name="Meyer T.E."/>
            <person name="Kyndt J.A."/>
        </authorList>
    </citation>
    <scope>NUCLEOTIDE SEQUENCE [LARGE SCALE GENOMIC DNA]</scope>
    <source>
        <strain evidence="8 9">XCP</strain>
    </source>
</reference>